<evidence type="ECO:0000313" key="2">
    <source>
        <dbReference type="Proteomes" id="UP000019486"/>
    </source>
</evidence>
<sequence>MTADGRQHVLQFVIFEEEDPRHTKMVALYDLAPRFVFDTNGDEDGQRKLIEREFSFAGKRYRITIKPTVTKDEDGTLRSRYPGEREQIVEEVIRRLAAEKGRLSLQDSKVRFPFSLYEVREELARVKHSYNTSEIKQAIMILNECPVGIHALEDNKRLLSASAFPVIGMRSRTNSDDAETFVEFNPMVADAIRRLAFRQVSYELLMEIRDPIARWLYKRLHQEIASNGRDVQQMLATEIRRDSGMAVWKKTRSMLARVRRAVEVLQERGLLAEVECEDQMVARRKDDILFVMRPSAEMMREVQRANRQVDEDASEYARLSGGFGTDEFRPVEREELTELRNGRRRRRFGLVDDAAKHVLATTESE</sequence>
<dbReference type="OrthoDB" id="7308176at2"/>
<accession>W9H7V0</accession>
<evidence type="ECO:0008006" key="3">
    <source>
        <dbReference type="Google" id="ProtNLM"/>
    </source>
</evidence>
<dbReference type="PATRIC" id="fig|1385369.3.peg.2137"/>
<dbReference type="AlphaFoldDB" id="W9H7V0"/>
<evidence type="ECO:0000313" key="1">
    <source>
        <dbReference type="EMBL" id="EWY40841.1"/>
    </source>
</evidence>
<dbReference type="Proteomes" id="UP000019486">
    <property type="component" value="Unassembled WGS sequence"/>
</dbReference>
<dbReference type="RefSeq" id="WP_037450738.1">
    <property type="nucleotide sequence ID" value="NZ_AVFL01000006.1"/>
</dbReference>
<protein>
    <recommendedName>
        <fullName evidence="3">Plasmid replication protein</fullName>
    </recommendedName>
</protein>
<reference evidence="1 2" key="1">
    <citation type="submission" date="2013-08" db="EMBL/GenBank/DDBJ databases">
        <title>The genome sequence of Skermanella stibiiresistens.</title>
        <authorList>
            <person name="Zhu W."/>
            <person name="Wang G."/>
        </authorList>
    </citation>
    <scope>NUCLEOTIDE SEQUENCE [LARGE SCALE GENOMIC DNA]</scope>
    <source>
        <strain evidence="1 2">SB22</strain>
    </source>
</reference>
<dbReference type="EMBL" id="AVFL01000006">
    <property type="protein sequence ID" value="EWY40841.1"/>
    <property type="molecule type" value="Genomic_DNA"/>
</dbReference>
<name>W9H7V0_9PROT</name>
<gene>
    <name evidence="1" type="ORF">N825_33465</name>
</gene>
<proteinExistence type="predicted"/>
<organism evidence="1 2">
    <name type="scientific">Skermanella stibiiresistens SB22</name>
    <dbReference type="NCBI Taxonomy" id="1385369"/>
    <lineage>
        <taxon>Bacteria</taxon>
        <taxon>Pseudomonadati</taxon>
        <taxon>Pseudomonadota</taxon>
        <taxon>Alphaproteobacteria</taxon>
        <taxon>Rhodospirillales</taxon>
        <taxon>Azospirillaceae</taxon>
        <taxon>Skermanella</taxon>
    </lineage>
</organism>
<comment type="caution">
    <text evidence="1">The sequence shown here is derived from an EMBL/GenBank/DDBJ whole genome shotgun (WGS) entry which is preliminary data.</text>
</comment>
<keyword evidence="2" id="KW-1185">Reference proteome</keyword>
<dbReference type="STRING" id="1385369.N825_33465"/>